<evidence type="ECO:0000313" key="6">
    <source>
        <dbReference type="Proteomes" id="UP000094622"/>
    </source>
</evidence>
<evidence type="ECO:0000313" key="5">
    <source>
        <dbReference type="EMBL" id="ODN68978.1"/>
    </source>
</evidence>
<evidence type="ECO:0000256" key="3">
    <source>
        <dbReference type="SAM" id="MobiDB-lite"/>
    </source>
</evidence>
<dbReference type="PROSITE" id="PS00922">
    <property type="entry name" value="TRANSGLYCOSYLASE"/>
    <property type="match status" value="1"/>
</dbReference>
<feature type="region of interest" description="Disordered" evidence="3">
    <location>
        <begin position="136"/>
        <end position="159"/>
    </location>
</feature>
<dbReference type="PANTHER" id="PTHR37423:SF2">
    <property type="entry name" value="MEMBRANE-BOUND LYTIC MUREIN TRANSGLYCOSYLASE C"/>
    <property type="match status" value="1"/>
</dbReference>
<feature type="compositionally biased region" description="Basic and acidic residues" evidence="3">
    <location>
        <begin position="9"/>
        <end position="20"/>
    </location>
</feature>
<dbReference type="EMBL" id="MCRJ01000118">
    <property type="protein sequence ID" value="ODN68978.1"/>
    <property type="molecule type" value="Genomic_DNA"/>
</dbReference>
<evidence type="ECO:0000259" key="4">
    <source>
        <dbReference type="Pfam" id="PF01464"/>
    </source>
</evidence>
<dbReference type="InterPro" id="IPR008258">
    <property type="entry name" value="Transglycosylase_SLT_dom_1"/>
</dbReference>
<gene>
    <name evidence="5" type="ORF">A6302_03702</name>
</gene>
<name>A0A1E3GY41_9HYPH</name>
<dbReference type="SUPFAM" id="SSF53955">
    <property type="entry name" value="Lysozyme-like"/>
    <property type="match status" value="1"/>
</dbReference>
<dbReference type="Proteomes" id="UP000094622">
    <property type="component" value="Unassembled WGS sequence"/>
</dbReference>
<dbReference type="Pfam" id="PF01464">
    <property type="entry name" value="SLT"/>
    <property type="match status" value="1"/>
</dbReference>
<comment type="similarity">
    <text evidence="2">Belongs to the virb1 family.</text>
</comment>
<dbReference type="GO" id="GO:0000270">
    <property type="term" value="P:peptidoglycan metabolic process"/>
    <property type="evidence" value="ECO:0007669"/>
    <property type="project" value="InterPro"/>
</dbReference>
<dbReference type="GO" id="GO:0016020">
    <property type="term" value="C:membrane"/>
    <property type="evidence" value="ECO:0007669"/>
    <property type="project" value="InterPro"/>
</dbReference>
<accession>A0A1E3GY41</accession>
<protein>
    <submittedName>
        <fullName evidence="5">Lytic murein transglycosylase</fullName>
    </submittedName>
</protein>
<evidence type="ECO:0000256" key="1">
    <source>
        <dbReference type="ARBA" id="ARBA00007734"/>
    </source>
</evidence>
<feature type="compositionally biased region" description="Basic residues" evidence="3">
    <location>
        <begin position="41"/>
        <end position="51"/>
    </location>
</feature>
<dbReference type="AlphaFoldDB" id="A0A1E3GY41"/>
<dbReference type="Gene3D" id="1.10.530.10">
    <property type="match status" value="1"/>
</dbReference>
<dbReference type="GO" id="GO:0008933">
    <property type="term" value="F:peptidoglycan lytic transglycosylase activity"/>
    <property type="evidence" value="ECO:0007669"/>
    <property type="project" value="InterPro"/>
</dbReference>
<feature type="compositionally biased region" description="Low complexity" evidence="3">
    <location>
        <begin position="21"/>
        <end position="34"/>
    </location>
</feature>
<proteinExistence type="inferred from homology"/>
<feature type="compositionally biased region" description="Polar residues" evidence="3">
    <location>
        <begin position="147"/>
        <end position="159"/>
    </location>
</feature>
<comment type="caution">
    <text evidence="5">The sequence shown here is derived from an EMBL/GenBank/DDBJ whole genome shotgun (WGS) entry which is preliminary data.</text>
</comment>
<dbReference type="InterPro" id="IPR000189">
    <property type="entry name" value="Transglyc_AS"/>
</dbReference>
<dbReference type="PANTHER" id="PTHR37423">
    <property type="entry name" value="SOLUBLE LYTIC MUREIN TRANSGLYCOSYLASE-RELATED"/>
    <property type="match status" value="1"/>
</dbReference>
<feature type="domain" description="Transglycosylase SLT" evidence="4">
    <location>
        <begin position="92"/>
        <end position="145"/>
    </location>
</feature>
<organism evidence="5 6">
    <name type="scientific">Methylobrevis pamukkalensis</name>
    <dbReference type="NCBI Taxonomy" id="1439726"/>
    <lineage>
        <taxon>Bacteria</taxon>
        <taxon>Pseudomonadati</taxon>
        <taxon>Pseudomonadota</taxon>
        <taxon>Alphaproteobacteria</taxon>
        <taxon>Hyphomicrobiales</taxon>
        <taxon>Pleomorphomonadaceae</taxon>
        <taxon>Methylobrevis</taxon>
    </lineage>
</organism>
<reference evidence="5 6" key="1">
    <citation type="submission" date="2016-07" db="EMBL/GenBank/DDBJ databases">
        <title>Draft Genome Sequence of Methylobrevis pamukkalensis PK2.</title>
        <authorList>
            <person name="Vasilenko O.V."/>
            <person name="Doronina N.V."/>
            <person name="Shmareva M.N."/>
            <person name="Tarlachkov S.V."/>
            <person name="Mustakhimov I."/>
            <person name="Trotsenko Y.A."/>
        </authorList>
    </citation>
    <scope>NUCLEOTIDE SEQUENCE [LARGE SCALE GENOMIC DNA]</scope>
    <source>
        <strain evidence="5 6">PK2</strain>
    </source>
</reference>
<sequence length="159" mass="16389">MDMIRISRAKRELAEAKAGKAEAASTKAVETTRAAPEKAPAKSRKSARSKKPGTDAIVTGSIATSKTSDAAPKAGTSAKTRAAGKSGVRALIARHAAAKGVPLELAEAVVKVESNFNPKARSRSGAVGLMQILPRTARASASRDRWPSSTSRKPISTGG</sequence>
<dbReference type="InterPro" id="IPR023346">
    <property type="entry name" value="Lysozyme-like_dom_sf"/>
</dbReference>
<comment type="similarity">
    <text evidence="1">Belongs to the transglycosylase Slt family.</text>
</comment>
<feature type="region of interest" description="Disordered" evidence="3">
    <location>
        <begin position="1"/>
        <end position="85"/>
    </location>
</feature>
<keyword evidence="6" id="KW-1185">Reference proteome</keyword>
<evidence type="ECO:0000256" key="2">
    <source>
        <dbReference type="ARBA" id="ARBA00009387"/>
    </source>
</evidence>